<organism evidence="2 3">
    <name type="scientific">Raoultibacter timonensis</name>
    <dbReference type="NCBI Taxonomy" id="1907662"/>
    <lineage>
        <taxon>Bacteria</taxon>
        <taxon>Bacillati</taxon>
        <taxon>Actinomycetota</taxon>
        <taxon>Coriobacteriia</taxon>
        <taxon>Eggerthellales</taxon>
        <taxon>Eggerthellaceae</taxon>
        <taxon>Raoultibacter</taxon>
    </lineage>
</organism>
<dbReference type="PROSITE" id="PS51186">
    <property type="entry name" value="GNAT"/>
    <property type="match status" value="1"/>
</dbReference>
<evidence type="ECO:0000259" key="1">
    <source>
        <dbReference type="PROSITE" id="PS51186"/>
    </source>
</evidence>
<protein>
    <recommendedName>
        <fullName evidence="1">N-acetyltransferase domain-containing protein</fullName>
    </recommendedName>
</protein>
<dbReference type="PANTHER" id="PTHR43415">
    <property type="entry name" value="SPERMIDINE N(1)-ACETYLTRANSFERASE"/>
    <property type="match status" value="1"/>
</dbReference>
<gene>
    <name evidence="2" type="ORF">CE91St30_00330</name>
</gene>
<dbReference type="Gene3D" id="3.40.630.30">
    <property type="match status" value="1"/>
</dbReference>
<reference evidence="2 3" key="1">
    <citation type="submission" date="2022-01" db="EMBL/GenBank/DDBJ databases">
        <title>Novel bile acid biosynthetic pathways are enriched in the microbiome of centenarians.</title>
        <authorList>
            <person name="Sato Y."/>
            <person name="Atarashi K."/>
            <person name="Plichta R.D."/>
            <person name="Arai Y."/>
            <person name="Sasajima S."/>
            <person name="Kearney M.S."/>
            <person name="Suda W."/>
            <person name="Takeshita K."/>
            <person name="Sasaki T."/>
            <person name="Okamoto S."/>
            <person name="Skelly N.A."/>
            <person name="Okamura Y."/>
            <person name="Vlamakis H."/>
            <person name="Li Y."/>
            <person name="Tanoue T."/>
            <person name="Takei H."/>
            <person name="Nittono H."/>
            <person name="Narushima S."/>
            <person name="Irie J."/>
            <person name="Itoh H."/>
            <person name="Moriya K."/>
            <person name="Sugiura Y."/>
            <person name="Suematsu M."/>
            <person name="Moritoki N."/>
            <person name="Shibata S."/>
            <person name="Littman R.D."/>
            <person name="Fischbach A.M."/>
            <person name="Uwamino Y."/>
            <person name="Inoue T."/>
            <person name="Honda A."/>
            <person name="Hattori M."/>
            <person name="Murai T."/>
            <person name="Xavier J.R."/>
            <person name="Hirose N."/>
            <person name="Honda K."/>
        </authorList>
    </citation>
    <scope>NUCLEOTIDE SEQUENCE [LARGE SCALE GENOMIC DNA]</scope>
    <source>
        <strain evidence="2 3">CE91-St30</strain>
    </source>
</reference>
<evidence type="ECO:0000313" key="2">
    <source>
        <dbReference type="EMBL" id="BDE94700.1"/>
    </source>
</evidence>
<dbReference type="PANTHER" id="PTHR43415:SF3">
    <property type="entry name" value="GNAT-FAMILY ACETYLTRANSFERASE"/>
    <property type="match status" value="1"/>
</dbReference>
<evidence type="ECO:0000313" key="3">
    <source>
        <dbReference type="Proteomes" id="UP001320544"/>
    </source>
</evidence>
<dbReference type="InterPro" id="IPR016181">
    <property type="entry name" value="Acyl_CoA_acyltransferase"/>
</dbReference>
<proteinExistence type="predicted"/>
<dbReference type="InterPro" id="IPR000182">
    <property type="entry name" value="GNAT_dom"/>
</dbReference>
<dbReference type="SUPFAM" id="SSF55729">
    <property type="entry name" value="Acyl-CoA N-acyltransferases (Nat)"/>
    <property type="match status" value="1"/>
</dbReference>
<dbReference type="Proteomes" id="UP001320544">
    <property type="component" value="Chromosome"/>
</dbReference>
<name>A0ABN6MCD3_9ACTN</name>
<dbReference type="EMBL" id="AP025564">
    <property type="protein sequence ID" value="BDE94700.1"/>
    <property type="molecule type" value="Genomic_DNA"/>
</dbReference>
<sequence>MRHQYQASYGSVCLRPLAEQDVEALRILRNKNKQFFYSDTEITQEQQEQWFKRYLTKKNDIMFAVYAQIENTDMFAGATALYNMSDTRCEFGRFIIDDSFRGRGLGRDALVATMGIAFGQLKMKSMHLSVLECNCRALDLYERLGFTVIGREDIDGKRALVLNAVASEFLSRRV</sequence>
<feature type="domain" description="N-acetyltransferase" evidence="1">
    <location>
        <begin position="12"/>
        <end position="167"/>
    </location>
</feature>
<keyword evidence="3" id="KW-1185">Reference proteome</keyword>
<accession>A0ABN6MCD3</accession>
<dbReference type="Pfam" id="PF13302">
    <property type="entry name" value="Acetyltransf_3"/>
    <property type="match status" value="1"/>
</dbReference>